<name>A0A914CQK3_9BILA</name>
<dbReference type="Proteomes" id="UP000887540">
    <property type="component" value="Unplaced"/>
</dbReference>
<feature type="disulfide bond" evidence="3">
    <location>
        <begin position="115"/>
        <end position="150"/>
    </location>
</feature>
<dbReference type="PRINTS" id="PR00792">
    <property type="entry name" value="PEPSIN"/>
</dbReference>
<proteinExistence type="inferred from homology"/>
<keyword evidence="6" id="KW-1185">Reference proteome</keyword>
<comment type="similarity">
    <text evidence="1">Belongs to the peptidase A1 family.</text>
</comment>
<keyword evidence="3" id="KW-1015">Disulfide bond</keyword>
<reference evidence="7" key="1">
    <citation type="submission" date="2022-11" db="UniProtKB">
        <authorList>
            <consortium name="WormBaseParasite"/>
        </authorList>
    </citation>
    <scope>IDENTIFICATION</scope>
</reference>
<dbReference type="InterPro" id="IPR001461">
    <property type="entry name" value="Aspartic_peptidase_A1"/>
</dbReference>
<evidence type="ECO:0000256" key="3">
    <source>
        <dbReference type="PIRSR" id="PIRSR601461-2"/>
    </source>
</evidence>
<evidence type="ECO:0000313" key="7">
    <source>
        <dbReference type="WBParaSite" id="ACRNAN_scaffold1338.g28711.t1"/>
    </source>
</evidence>
<dbReference type="AlphaFoldDB" id="A0A914CQK3"/>
<dbReference type="PANTHER" id="PTHR47966:SF45">
    <property type="entry name" value="PEPTIDASE A1 DOMAIN-CONTAINING PROTEIN"/>
    <property type="match status" value="1"/>
</dbReference>
<dbReference type="PROSITE" id="PS51767">
    <property type="entry name" value="PEPTIDASE_A1"/>
    <property type="match status" value="1"/>
</dbReference>
<dbReference type="PANTHER" id="PTHR47966">
    <property type="entry name" value="BETA-SITE APP-CLEAVING ENZYME, ISOFORM A-RELATED"/>
    <property type="match status" value="1"/>
</dbReference>
<dbReference type="InterPro" id="IPR033121">
    <property type="entry name" value="PEPTIDASE_A1"/>
</dbReference>
<dbReference type="GO" id="GO:0005764">
    <property type="term" value="C:lysosome"/>
    <property type="evidence" value="ECO:0007669"/>
    <property type="project" value="TreeGrafter"/>
</dbReference>
<organism evidence="6 7">
    <name type="scientific">Acrobeloides nanus</name>
    <dbReference type="NCBI Taxonomy" id="290746"/>
    <lineage>
        <taxon>Eukaryota</taxon>
        <taxon>Metazoa</taxon>
        <taxon>Ecdysozoa</taxon>
        <taxon>Nematoda</taxon>
        <taxon>Chromadorea</taxon>
        <taxon>Rhabditida</taxon>
        <taxon>Tylenchina</taxon>
        <taxon>Cephalobomorpha</taxon>
        <taxon>Cephaloboidea</taxon>
        <taxon>Cephalobidae</taxon>
        <taxon>Acrobeloides</taxon>
    </lineage>
</organism>
<dbReference type="SUPFAM" id="SSF50630">
    <property type="entry name" value="Acid proteases"/>
    <property type="match status" value="1"/>
</dbReference>
<keyword evidence="4" id="KW-0732">Signal</keyword>
<feature type="chain" id="PRO_5037665260" evidence="4">
    <location>
        <begin position="19"/>
        <end position="475"/>
    </location>
</feature>
<accession>A0A914CQK3</accession>
<evidence type="ECO:0000256" key="4">
    <source>
        <dbReference type="SAM" id="SignalP"/>
    </source>
</evidence>
<feature type="active site" evidence="2">
    <location>
        <position position="355"/>
    </location>
</feature>
<dbReference type="Pfam" id="PF00026">
    <property type="entry name" value="Asp"/>
    <property type="match status" value="1"/>
</dbReference>
<feature type="active site" evidence="2">
    <location>
        <position position="102"/>
    </location>
</feature>
<dbReference type="InterPro" id="IPR034164">
    <property type="entry name" value="Pepsin-like_dom"/>
</dbReference>
<feature type="domain" description="Peptidase A1" evidence="5">
    <location>
        <begin position="84"/>
        <end position="470"/>
    </location>
</feature>
<dbReference type="GO" id="GO:0006508">
    <property type="term" value="P:proteolysis"/>
    <property type="evidence" value="ECO:0007669"/>
    <property type="project" value="InterPro"/>
</dbReference>
<evidence type="ECO:0000256" key="1">
    <source>
        <dbReference type="ARBA" id="ARBA00007447"/>
    </source>
</evidence>
<evidence type="ECO:0000256" key="2">
    <source>
        <dbReference type="PIRSR" id="PIRSR601461-1"/>
    </source>
</evidence>
<dbReference type="InterPro" id="IPR021109">
    <property type="entry name" value="Peptidase_aspartic_dom_sf"/>
</dbReference>
<evidence type="ECO:0000313" key="6">
    <source>
        <dbReference type="Proteomes" id="UP000887540"/>
    </source>
</evidence>
<protein>
    <submittedName>
        <fullName evidence="7">Peptidase A1 domain-containing protein</fullName>
    </submittedName>
</protein>
<sequence>MSMLKVVVFSALLSVALAAVFQTTLTKVDSLRQKLVNEGKWDEYRKQRDSLWTQRSYYANKARKGPKNHASVSQPVNDYSDVQYIGNITIGTPEQTFRVVFDTGIATLWIPDKTCGSNGSCDSFCNPNNALLCFAICPSGCCNNTGITKCGATKNYFDSTPSTTYQANSNKFKLQYISGEQDGSQGWFVDGFLGEDTVRLGSQGSSQLVIPKSTFGQATSMDRKFEEDTAYDGYLGLAFQADNQNQAADNAVPVLVNAINQHLLDQPVFMVALFDEGNQTNVPGGVVTWGGVDTTNCGPILNYAKLSRAMWYQVEISGVVFTGGNNPGPATVSTSCEDDTDYYGNPMCPWTTIIDTATTFIGGPFGDVDEMAKSIGLPYDNFNQIYWIPCNFFDNNPVFNLTIYLTNQVVFTIPGKDLILQYGNGKCAFAINAIDERYVGDVKPNWVFGVPFIRQYCTLFDIGQQRLGFAKSLHV</sequence>
<dbReference type="WBParaSite" id="ACRNAN_scaffold1338.g28711.t1">
    <property type="protein sequence ID" value="ACRNAN_scaffold1338.g28711.t1"/>
    <property type="gene ID" value="ACRNAN_scaffold1338.g28711"/>
</dbReference>
<evidence type="ECO:0000259" key="5">
    <source>
        <dbReference type="PROSITE" id="PS51767"/>
    </source>
</evidence>
<dbReference type="GO" id="GO:0004190">
    <property type="term" value="F:aspartic-type endopeptidase activity"/>
    <property type="evidence" value="ECO:0007669"/>
    <property type="project" value="InterPro"/>
</dbReference>
<dbReference type="Gene3D" id="2.40.70.10">
    <property type="entry name" value="Acid Proteases"/>
    <property type="match status" value="2"/>
</dbReference>
<dbReference type="CDD" id="cd05471">
    <property type="entry name" value="pepsin_like"/>
    <property type="match status" value="1"/>
</dbReference>
<feature type="signal peptide" evidence="4">
    <location>
        <begin position="1"/>
        <end position="18"/>
    </location>
</feature>